<dbReference type="PRINTS" id="PR00502">
    <property type="entry name" value="NUDIXFAMILY"/>
</dbReference>
<keyword evidence="7" id="KW-1185">Reference proteome</keyword>
<evidence type="ECO:0000313" key="6">
    <source>
        <dbReference type="EMBL" id="MFC7205359.1"/>
    </source>
</evidence>
<reference evidence="6 7" key="1">
    <citation type="journal article" date="2019" name="Int. J. Syst. Evol. Microbiol.">
        <title>The Global Catalogue of Microorganisms (GCM) 10K type strain sequencing project: providing services to taxonomists for standard genome sequencing and annotation.</title>
        <authorList>
            <consortium name="The Broad Institute Genomics Platform"/>
            <consortium name="The Broad Institute Genome Sequencing Center for Infectious Disease"/>
            <person name="Wu L."/>
            <person name="Ma J."/>
        </authorList>
    </citation>
    <scope>NUCLEOTIDE SEQUENCE [LARGE SCALE GENOMIC DNA]</scope>
    <source>
        <strain evidence="6 7">DSM 29988</strain>
    </source>
</reference>
<feature type="coiled-coil region" evidence="4">
    <location>
        <begin position="16"/>
        <end position="50"/>
    </location>
</feature>
<dbReference type="SUPFAM" id="SSF55811">
    <property type="entry name" value="Nudix"/>
    <property type="match status" value="1"/>
</dbReference>
<dbReference type="Gene3D" id="3.90.79.10">
    <property type="entry name" value="Nucleoside Triphosphate Pyrophosphohydrolase"/>
    <property type="match status" value="1"/>
</dbReference>
<dbReference type="PANTHER" id="PTHR43046:SF12">
    <property type="entry name" value="GDP-MANNOSE MANNOSYL HYDROLASE"/>
    <property type="match status" value="1"/>
</dbReference>
<evidence type="ECO:0000313" key="7">
    <source>
        <dbReference type="Proteomes" id="UP001596481"/>
    </source>
</evidence>
<name>A0ABD5ZJ94_9EURY</name>
<dbReference type="Pfam" id="PF00293">
    <property type="entry name" value="NUDIX"/>
    <property type="match status" value="1"/>
</dbReference>
<comment type="cofactor">
    <cofactor evidence="1">
        <name>Mg(2+)</name>
        <dbReference type="ChEBI" id="CHEBI:18420"/>
    </cofactor>
</comment>
<comment type="caution">
    <text evidence="6">The sequence shown here is derived from an EMBL/GenBank/DDBJ whole genome shotgun (WGS) entry which is preliminary data.</text>
</comment>
<evidence type="ECO:0000256" key="3">
    <source>
        <dbReference type="ARBA" id="ARBA00022842"/>
    </source>
</evidence>
<dbReference type="InterPro" id="IPR015797">
    <property type="entry name" value="NUDIX_hydrolase-like_dom_sf"/>
</dbReference>
<keyword evidence="3" id="KW-0460">Magnesium</keyword>
<organism evidence="6 7">
    <name type="scientific">Haloferax namakaokahaiae</name>
    <dbReference type="NCBI Taxonomy" id="1748331"/>
    <lineage>
        <taxon>Archaea</taxon>
        <taxon>Methanobacteriati</taxon>
        <taxon>Methanobacteriota</taxon>
        <taxon>Stenosarchaea group</taxon>
        <taxon>Halobacteria</taxon>
        <taxon>Halobacteriales</taxon>
        <taxon>Haloferacaceae</taxon>
        <taxon>Haloferax</taxon>
    </lineage>
</organism>
<dbReference type="GO" id="GO:0016787">
    <property type="term" value="F:hydrolase activity"/>
    <property type="evidence" value="ECO:0007669"/>
    <property type="project" value="UniProtKB-KW"/>
</dbReference>
<dbReference type="CDD" id="cd02883">
    <property type="entry name" value="NUDIX_Hydrolase"/>
    <property type="match status" value="1"/>
</dbReference>
<keyword evidence="4" id="KW-0175">Coiled coil</keyword>
<keyword evidence="2 6" id="KW-0378">Hydrolase</keyword>
<sequence length="193" mass="22205">MLCGITLTVGDRTYHINIEERTRETITRQVRLLEERFDAFELEAEAVTNDPEYFEHGHERAEEGWIGDAGAWVTDDDDRVLLIRHEDDPDRWGTPGGSHEPGETLAETARRKVREETGVECSLTDVYAARQKVVVNEADESSRFHVLTVEFDAAYESGHLFIDDEDIVEAQWFAEPPDDTHESLDDKIEQWEE</sequence>
<dbReference type="InterPro" id="IPR000086">
    <property type="entry name" value="NUDIX_hydrolase_dom"/>
</dbReference>
<dbReference type="InterPro" id="IPR020476">
    <property type="entry name" value="Nudix_hydrolase"/>
</dbReference>
<dbReference type="Proteomes" id="UP001596481">
    <property type="component" value="Unassembled WGS sequence"/>
</dbReference>
<dbReference type="AlphaFoldDB" id="A0ABD5ZJ94"/>
<gene>
    <name evidence="6" type="ORF">ACFQJC_17755</name>
</gene>
<evidence type="ECO:0000256" key="4">
    <source>
        <dbReference type="SAM" id="Coils"/>
    </source>
</evidence>
<dbReference type="PROSITE" id="PS51462">
    <property type="entry name" value="NUDIX"/>
    <property type="match status" value="1"/>
</dbReference>
<dbReference type="PANTHER" id="PTHR43046">
    <property type="entry name" value="GDP-MANNOSE MANNOSYL HYDROLASE"/>
    <property type="match status" value="1"/>
</dbReference>
<proteinExistence type="predicted"/>
<evidence type="ECO:0000259" key="5">
    <source>
        <dbReference type="PROSITE" id="PS51462"/>
    </source>
</evidence>
<feature type="domain" description="Nudix hydrolase" evidence="5">
    <location>
        <begin position="64"/>
        <end position="193"/>
    </location>
</feature>
<accession>A0ABD5ZJ94</accession>
<evidence type="ECO:0000256" key="1">
    <source>
        <dbReference type="ARBA" id="ARBA00001946"/>
    </source>
</evidence>
<dbReference type="RefSeq" id="WP_390225979.1">
    <property type="nucleotide sequence ID" value="NZ_JBHTAA010000015.1"/>
</dbReference>
<evidence type="ECO:0000256" key="2">
    <source>
        <dbReference type="ARBA" id="ARBA00022801"/>
    </source>
</evidence>
<protein>
    <submittedName>
        <fullName evidence="6">NUDIX hydrolase</fullName>
        <ecNumber evidence="6">3.6.-.-</ecNumber>
    </submittedName>
</protein>
<dbReference type="EMBL" id="JBHTAA010000015">
    <property type="protein sequence ID" value="MFC7205359.1"/>
    <property type="molecule type" value="Genomic_DNA"/>
</dbReference>
<dbReference type="EC" id="3.6.-.-" evidence="6"/>